<dbReference type="AlphaFoldDB" id="A0A7G9RFK9"/>
<organism evidence="2 3">
    <name type="scientific">Nocardioides mesophilus</name>
    <dbReference type="NCBI Taxonomy" id="433659"/>
    <lineage>
        <taxon>Bacteria</taxon>
        <taxon>Bacillati</taxon>
        <taxon>Actinomycetota</taxon>
        <taxon>Actinomycetes</taxon>
        <taxon>Propionibacteriales</taxon>
        <taxon>Nocardioidaceae</taxon>
        <taxon>Nocardioides</taxon>
    </lineage>
</organism>
<accession>A0A7G9RFK9</accession>
<protein>
    <submittedName>
        <fullName evidence="2">MarR family transcriptional regulator</fullName>
    </submittedName>
</protein>
<dbReference type="Gene3D" id="1.10.10.10">
    <property type="entry name" value="Winged helix-like DNA-binding domain superfamily/Winged helix DNA-binding domain"/>
    <property type="match status" value="1"/>
</dbReference>
<dbReference type="Proteomes" id="UP000515947">
    <property type="component" value="Chromosome"/>
</dbReference>
<evidence type="ECO:0000313" key="2">
    <source>
        <dbReference type="EMBL" id="QNN54384.1"/>
    </source>
</evidence>
<dbReference type="InterPro" id="IPR036388">
    <property type="entry name" value="WH-like_DNA-bd_sf"/>
</dbReference>
<proteinExistence type="predicted"/>
<evidence type="ECO:0000259" key="1">
    <source>
        <dbReference type="Pfam" id="PF12802"/>
    </source>
</evidence>
<name>A0A7G9RFK9_9ACTN</name>
<reference evidence="2 3" key="1">
    <citation type="submission" date="2020-08" db="EMBL/GenBank/DDBJ databases">
        <title>Genome sequence of Nocardioides mesophilus KACC 16243T.</title>
        <authorList>
            <person name="Hyun D.-W."/>
            <person name="Bae J.-W."/>
        </authorList>
    </citation>
    <scope>NUCLEOTIDE SEQUENCE [LARGE SCALE GENOMIC DNA]</scope>
    <source>
        <strain evidence="2 3">KACC 16243</strain>
    </source>
</reference>
<dbReference type="InterPro" id="IPR000835">
    <property type="entry name" value="HTH_MarR-typ"/>
</dbReference>
<feature type="domain" description="HTH marR-type" evidence="1">
    <location>
        <begin position="16"/>
        <end position="63"/>
    </location>
</feature>
<dbReference type="Pfam" id="PF12802">
    <property type="entry name" value="MarR_2"/>
    <property type="match status" value="1"/>
</dbReference>
<dbReference type="GO" id="GO:0003700">
    <property type="term" value="F:DNA-binding transcription factor activity"/>
    <property type="evidence" value="ECO:0007669"/>
    <property type="project" value="InterPro"/>
</dbReference>
<sequence length="108" mass="12096">MTTSDPAKKWTFLSNHGHVLVALSRDPHARIRDLAAEVGITERAAQGIVNDLEVDGYVTKVRVGRRNEYHLHPQMPFRHPAEATERVGALLEIFSRTPTPQRSRSSAT</sequence>
<dbReference type="RefSeq" id="WP_187580224.1">
    <property type="nucleotide sequence ID" value="NZ_CP060713.1"/>
</dbReference>
<dbReference type="SUPFAM" id="SSF46785">
    <property type="entry name" value="Winged helix' DNA-binding domain"/>
    <property type="match status" value="1"/>
</dbReference>
<dbReference type="KEGG" id="nmes:H9L09_08675"/>
<keyword evidence="3" id="KW-1185">Reference proteome</keyword>
<dbReference type="InterPro" id="IPR036390">
    <property type="entry name" value="WH_DNA-bd_sf"/>
</dbReference>
<gene>
    <name evidence="2" type="ORF">H9L09_08675</name>
</gene>
<evidence type="ECO:0000313" key="3">
    <source>
        <dbReference type="Proteomes" id="UP000515947"/>
    </source>
</evidence>
<dbReference type="EMBL" id="CP060713">
    <property type="protein sequence ID" value="QNN54384.1"/>
    <property type="molecule type" value="Genomic_DNA"/>
</dbReference>